<evidence type="ECO:0000256" key="13">
    <source>
        <dbReference type="SAM" id="SignalP"/>
    </source>
</evidence>
<evidence type="ECO:0000256" key="11">
    <source>
        <dbReference type="RuleBase" id="RU000675"/>
    </source>
</evidence>
<proteinExistence type="inferred from homology"/>
<feature type="domain" description="Beta-galactosidase beta-sandwich" evidence="15">
    <location>
        <begin position="363"/>
        <end position="419"/>
    </location>
</feature>
<evidence type="ECO:0000256" key="10">
    <source>
        <dbReference type="ARBA" id="ARBA00023295"/>
    </source>
</evidence>
<evidence type="ECO:0000256" key="4">
    <source>
        <dbReference type="ARBA" id="ARBA00012756"/>
    </source>
</evidence>
<keyword evidence="5" id="KW-0052">Apoplast</keyword>
<dbReference type="InterPro" id="IPR019801">
    <property type="entry name" value="Glyco_hydro_35_CS"/>
</dbReference>
<feature type="signal peptide" evidence="13">
    <location>
        <begin position="1"/>
        <end position="23"/>
    </location>
</feature>
<keyword evidence="8 11" id="KW-0378">Hydrolase</keyword>
<dbReference type="GO" id="GO:0004565">
    <property type="term" value="F:beta-galactosidase activity"/>
    <property type="evidence" value="ECO:0007669"/>
    <property type="project" value="UniProtKB-EC"/>
</dbReference>
<dbReference type="Gene3D" id="3.20.20.80">
    <property type="entry name" value="Glycosidases"/>
    <property type="match status" value="1"/>
</dbReference>
<dbReference type="Pfam" id="PF17834">
    <property type="entry name" value="GHD"/>
    <property type="match status" value="1"/>
</dbReference>
<gene>
    <name evidence="16" type="ORF">SLEP1_g11490</name>
</gene>
<dbReference type="PRINTS" id="PR00742">
    <property type="entry name" value="GLHYDRLASE35"/>
</dbReference>
<evidence type="ECO:0000256" key="8">
    <source>
        <dbReference type="ARBA" id="ARBA00022801"/>
    </source>
</evidence>
<dbReference type="SUPFAM" id="SSF49785">
    <property type="entry name" value="Galactose-binding domain-like"/>
    <property type="match status" value="1"/>
</dbReference>
<dbReference type="FunFam" id="2.60.120.260:FF:000142">
    <property type="entry name" value="Beta-galactosidase"/>
    <property type="match status" value="1"/>
</dbReference>
<evidence type="ECO:0000259" key="14">
    <source>
        <dbReference type="Pfam" id="PF01301"/>
    </source>
</evidence>
<comment type="similarity">
    <text evidence="3 12">Belongs to the glycosyl hydrolase 35 family.</text>
</comment>
<dbReference type="InterPro" id="IPR031330">
    <property type="entry name" value="Gly_Hdrlase_35_cat"/>
</dbReference>
<dbReference type="GO" id="GO:0048046">
    <property type="term" value="C:apoplast"/>
    <property type="evidence" value="ECO:0007669"/>
    <property type="project" value="UniProtKB-SubCell"/>
</dbReference>
<dbReference type="EMBL" id="BPVZ01000012">
    <property type="protein sequence ID" value="GKU98486.1"/>
    <property type="molecule type" value="Genomic_DNA"/>
</dbReference>
<dbReference type="InterPro" id="IPR017853">
    <property type="entry name" value="GH"/>
</dbReference>
<evidence type="ECO:0000259" key="15">
    <source>
        <dbReference type="Pfam" id="PF17834"/>
    </source>
</evidence>
<dbReference type="GO" id="GO:0005975">
    <property type="term" value="P:carbohydrate metabolic process"/>
    <property type="evidence" value="ECO:0007669"/>
    <property type="project" value="InterPro"/>
</dbReference>
<dbReference type="InterPro" id="IPR001944">
    <property type="entry name" value="Glycoside_Hdrlase_35"/>
</dbReference>
<accession>A0AAV5IFZ6</accession>
<feature type="chain" id="PRO_5043394459" description="Beta-galactosidase" evidence="13">
    <location>
        <begin position="24"/>
        <end position="602"/>
    </location>
</feature>
<evidence type="ECO:0000256" key="12">
    <source>
        <dbReference type="RuleBase" id="RU003679"/>
    </source>
</evidence>
<keyword evidence="17" id="KW-1185">Reference proteome</keyword>
<evidence type="ECO:0000256" key="3">
    <source>
        <dbReference type="ARBA" id="ARBA00009809"/>
    </source>
</evidence>
<sequence length="602" mass="67946">MEVAVVLLFWFVFLVAAPGNSHGSVVTYDGRSLIIDGEHKMLFSGSIHYPRSTPEMWPSLIDKAKEGGIDVIDTYVFWNLHEPQEGKYDFSEGRDIIGFLKQVQAKGLYVILRIGPFIESEWTYGGLPFWLHDIPNIIFRSDNEPFKLHMEKWVTYVVNMMKAHKLYASQGGPIILSQIENEYQRIESAFPNNSGPRYVKWAAAMAVGLQTGVPWVMCSQQDAPDPVINACNGYECGRRFQGPNSPNKPSMWTENWTSYLQRYGEEPFMKSATDIAYNVALFIAAKNGSFVNYYMYHGGTNFGRSSAAWIITSYYDEAPLDEYGFIKQPKWGHLKELHAAIKSCSKPLLEGVHSTSPLGRKQEAHVFQMNSGECAAFLVNRDNTSDAKVIFHNFPYDLPAQSISILPDCKKVIFNTAKVSTAPNTRSITTGLKFDSVTAWQQWEEVIPIFSNTSLITKNLLDHMSTTKDSTDYLWYTFSFQQDSNAQSVLSAQSDAHLLHAFVNGKYVGYAYGGGREIYTLQSTVNLNKGTNNVALLSVMVGFPDSGAYLERKTAGLHGVRIQDKDFTHSSWGYQVIYLLIPSNNLVKMRFDKMFTDSFKFL</sequence>
<dbReference type="SUPFAM" id="SSF51445">
    <property type="entry name" value="(Trans)glycosidases"/>
    <property type="match status" value="1"/>
</dbReference>
<reference evidence="16 17" key="1">
    <citation type="journal article" date="2021" name="Commun. Biol.">
        <title>The genome of Shorea leprosula (Dipterocarpaceae) highlights the ecological relevance of drought in aseasonal tropical rainforests.</title>
        <authorList>
            <person name="Ng K.K.S."/>
            <person name="Kobayashi M.J."/>
            <person name="Fawcett J.A."/>
            <person name="Hatakeyama M."/>
            <person name="Paape T."/>
            <person name="Ng C.H."/>
            <person name="Ang C.C."/>
            <person name="Tnah L.H."/>
            <person name="Lee C.T."/>
            <person name="Nishiyama T."/>
            <person name="Sese J."/>
            <person name="O'Brien M.J."/>
            <person name="Copetti D."/>
            <person name="Mohd Noor M.I."/>
            <person name="Ong R.C."/>
            <person name="Putra M."/>
            <person name="Sireger I.Z."/>
            <person name="Indrioko S."/>
            <person name="Kosugi Y."/>
            <person name="Izuno A."/>
            <person name="Isagi Y."/>
            <person name="Lee S.L."/>
            <person name="Shimizu K.K."/>
        </authorList>
    </citation>
    <scope>NUCLEOTIDE SEQUENCE [LARGE SCALE GENOMIC DNA]</scope>
    <source>
        <strain evidence="16">214</strain>
    </source>
</reference>
<protein>
    <recommendedName>
        <fullName evidence="4 11">Beta-galactosidase</fullName>
        <ecNumber evidence="4 11">3.2.1.23</ecNumber>
    </recommendedName>
</protein>
<evidence type="ECO:0000256" key="7">
    <source>
        <dbReference type="ARBA" id="ARBA00022729"/>
    </source>
</evidence>
<evidence type="ECO:0000313" key="17">
    <source>
        <dbReference type="Proteomes" id="UP001054252"/>
    </source>
</evidence>
<comment type="caution">
    <text evidence="16">The sequence shown here is derived from an EMBL/GenBank/DDBJ whole genome shotgun (WGS) entry which is preliminary data.</text>
</comment>
<name>A0AAV5IFZ6_9ROSI</name>
<dbReference type="FunFam" id="3.20.20.80:FF:000098">
    <property type="entry name" value="Beta-galactosidase"/>
    <property type="match status" value="1"/>
</dbReference>
<keyword evidence="9" id="KW-0325">Glycoprotein</keyword>
<dbReference type="InterPro" id="IPR008979">
    <property type="entry name" value="Galactose-bd-like_sf"/>
</dbReference>
<dbReference type="PANTHER" id="PTHR23421">
    <property type="entry name" value="BETA-GALACTOSIDASE RELATED"/>
    <property type="match status" value="1"/>
</dbReference>
<evidence type="ECO:0000256" key="6">
    <source>
        <dbReference type="ARBA" id="ARBA00022525"/>
    </source>
</evidence>
<dbReference type="Proteomes" id="UP001054252">
    <property type="component" value="Unassembled WGS sequence"/>
</dbReference>
<keyword evidence="10 11" id="KW-0326">Glycosidase</keyword>
<comment type="catalytic activity">
    <reaction evidence="1 11">
        <text>Hydrolysis of terminal non-reducing beta-D-galactose residues in beta-D-galactosides.</text>
        <dbReference type="EC" id="3.2.1.23"/>
    </reaction>
</comment>
<keyword evidence="7 13" id="KW-0732">Signal</keyword>
<feature type="domain" description="Glycoside hydrolase 35 catalytic" evidence="14">
    <location>
        <begin position="32"/>
        <end position="340"/>
    </location>
</feature>
<dbReference type="EC" id="3.2.1.23" evidence="4 11"/>
<evidence type="ECO:0000256" key="9">
    <source>
        <dbReference type="ARBA" id="ARBA00023180"/>
    </source>
</evidence>
<evidence type="ECO:0000256" key="1">
    <source>
        <dbReference type="ARBA" id="ARBA00001412"/>
    </source>
</evidence>
<evidence type="ECO:0000256" key="5">
    <source>
        <dbReference type="ARBA" id="ARBA00022523"/>
    </source>
</evidence>
<evidence type="ECO:0000313" key="16">
    <source>
        <dbReference type="EMBL" id="GKU98486.1"/>
    </source>
</evidence>
<dbReference type="PROSITE" id="PS01182">
    <property type="entry name" value="GLYCOSYL_HYDROL_F35"/>
    <property type="match status" value="1"/>
</dbReference>
<keyword evidence="6" id="KW-0964">Secreted</keyword>
<evidence type="ECO:0000256" key="2">
    <source>
        <dbReference type="ARBA" id="ARBA00004271"/>
    </source>
</evidence>
<dbReference type="Pfam" id="PF01301">
    <property type="entry name" value="Glyco_hydro_35"/>
    <property type="match status" value="1"/>
</dbReference>
<comment type="subcellular location">
    <subcellularLocation>
        <location evidence="2">Secreted</location>
        <location evidence="2">Extracellular space</location>
        <location evidence="2">Apoplast</location>
    </subcellularLocation>
</comment>
<organism evidence="16 17">
    <name type="scientific">Rubroshorea leprosula</name>
    <dbReference type="NCBI Taxonomy" id="152421"/>
    <lineage>
        <taxon>Eukaryota</taxon>
        <taxon>Viridiplantae</taxon>
        <taxon>Streptophyta</taxon>
        <taxon>Embryophyta</taxon>
        <taxon>Tracheophyta</taxon>
        <taxon>Spermatophyta</taxon>
        <taxon>Magnoliopsida</taxon>
        <taxon>eudicotyledons</taxon>
        <taxon>Gunneridae</taxon>
        <taxon>Pentapetalae</taxon>
        <taxon>rosids</taxon>
        <taxon>malvids</taxon>
        <taxon>Malvales</taxon>
        <taxon>Dipterocarpaceae</taxon>
        <taxon>Rubroshorea</taxon>
    </lineage>
</organism>
<dbReference type="InterPro" id="IPR041392">
    <property type="entry name" value="GHD"/>
</dbReference>
<dbReference type="AlphaFoldDB" id="A0AAV5IFZ6"/>